<dbReference type="EMBL" id="AZHF01000022">
    <property type="protein sequence ID" value="OAA60191.1"/>
    <property type="molecule type" value="Genomic_DNA"/>
</dbReference>
<sequence>MATGFPGFPNLPPELRNKVWQAALPTNVGRTLYFYRDKRYWCWRRLAETDPCFIKDVGEMALDFRTDLLDGDKEFHIPLVFVNREARGIALSWLDEQGIKLEHPRPGRCLFRRPFDRTSDTMYVPDVKWDDFNKEYMERRDVPELLGQYVNVNGELNRIAISETLFMKDDTVR</sequence>
<dbReference type="AlphaFoldDB" id="A0A167T302"/>
<reference evidence="2 3" key="1">
    <citation type="journal article" date="2016" name="Genome Biol. Evol.">
        <title>Divergent and convergent evolution of fungal pathogenicity.</title>
        <authorList>
            <person name="Shang Y."/>
            <person name="Xiao G."/>
            <person name="Zheng P."/>
            <person name="Cen K."/>
            <person name="Zhan S."/>
            <person name="Wang C."/>
        </authorList>
    </citation>
    <scope>NUCLEOTIDE SEQUENCE [LARGE SCALE GENOMIC DNA]</scope>
    <source>
        <strain evidence="2 3">RCEF 1005</strain>
    </source>
</reference>
<protein>
    <recommendedName>
        <fullName evidence="1">2EXR domain-containing protein</fullName>
    </recommendedName>
</protein>
<dbReference type="OrthoDB" id="3546385at2759"/>
<gene>
    <name evidence="2" type="ORF">LEL_10814</name>
</gene>
<evidence type="ECO:0000313" key="2">
    <source>
        <dbReference type="EMBL" id="OAA60191.1"/>
    </source>
</evidence>
<organism evidence="2 3">
    <name type="scientific">Akanthomyces lecanii RCEF 1005</name>
    <dbReference type="NCBI Taxonomy" id="1081108"/>
    <lineage>
        <taxon>Eukaryota</taxon>
        <taxon>Fungi</taxon>
        <taxon>Dikarya</taxon>
        <taxon>Ascomycota</taxon>
        <taxon>Pezizomycotina</taxon>
        <taxon>Sordariomycetes</taxon>
        <taxon>Hypocreomycetidae</taxon>
        <taxon>Hypocreales</taxon>
        <taxon>Cordycipitaceae</taxon>
        <taxon>Akanthomyces</taxon>
        <taxon>Cordyceps confragosa</taxon>
    </lineage>
</organism>
<dbReference type="InterPro" id="IPR045518">
    <property type="entry name" value="2EXR"/>
</dbReference>
<feature type="domain" description="2EXR" evidence="1">
    <location>
        <begin position="5"/>
        <end position="96"/>
    </location>
</feature>
<evidence type="ECO:0000313" key="3">
    <source>
        <dbReference type="Proteomes" id="UP000076881"/>
    </source>
</evidence>
<accession>A0A167T302</accession>
<dbReference type="Pfam" id="PF20150">
    <property type="entry name" value="2EXR"/>
    <property type="match status" value="1"/>
</dbReference>
<dbReference type="Proteomes" id="UP000076881">
    <property type="component" value="Unassembled WGS sequence"/>
</dbReference>
<comment type="caution">
    <text evidence="2">The sequence shown here is derived from an EMBL/GenBank/DDBJ whole genome shotgun (WGS) entry which is preliminary data.</text>
</comment>
<evidence type="ECO:0000259" key="1">
    <source>
        <dbReference type="Pfam" id="PF20150"/>
    </source>
</evidence>
<proteinExistence type="predicted"/>
<name>A0A167T302_CORDF</name>
<keyword evidence="3" id="KW-1185">Reference proteome</keyword>